<feature type="compositionally biased region" description="Basic and acidic residues" evidence="17">
    <location>
        <begin position="886"/>
        <end position="903"/>
    </location>
</feature>
<dbReference type="Gene3D" id="3.90.1440.10">
    <property type="entry name" value="SecA, preprotein cross-linking domain"/>
    <property type="match status" value="1"/>
</dbReference>
<dbReference type="InterPro" id="IPR044722">
    <property type="entry name" value="SecA_SF2_C"/>
</dbReference>
<feature type="domain" description="SecA family profile" evidence="20">
    <location>
        <begin position="2"/>
        <end position="629"/>
    </location>
</feature>
<evidence type="ECO:0000313" key="22">
    <source>
        <dbReference type="Proteomes" id="UP000680206"/>
    </source>
</evidence>
<dbReference type="InterPro" id="IPR011115">
    <property type="entry name" value="SecA_DEAD"/>
</dbReference>
<evidence type="ECO:0000256" key="10">
    <source>
        <dbReference type="ARBA" id="ARBA00022840"/>
    </source>
</evidence>
<keyword evidence="5 15" id="KW-1003">Cell membrane</keyword>
<evidence type="ECO:0000256" key="15">
    <source>
        <dbReference type="HAMAP-Rule" id="MF_01382"/>
    </source>
</evidence>
<dbReference type="InterPro" id="IPR020937">
    <property type="entry name" value="SecA_CS"/>
</dbReference>
<feature type="binding site" evidence="15">
    <location>
        <position position="86"/>
    </location>
    <ligand>
        <name>ATP</name>
        <dbReference type="ChEBI" id="CHEBI:30616"/>
    </ligand>
</feature>
<reference evidence="21 22" key="1">
    <citation type="submission" date="2021-03" db="EMBL/GenBank/DDBJ databases">
        <title>Actinomadura violae sp. nov., isolated from lichen in Thailand.</title>
        <authorList>
            <person name="Kanchanasin P."/>
            <person name="Saeng-In P."/>
            <person name="Phongsopitanun W."/>
            <person name="Yuki M."/>
            <person name="Kudo T."/>
            <person name="Ohkuma M."/>
            <person name="Tanasupawat S."/>
        </authorList>
    </citation>
    <scope>NUCLEOTIDE SEQUENCE [LARGE SCALE GENOMIC DNA]</scope>
    <source>
        <strain evidence="21 22">LCR2-06</strain>
    </source>
</reference>
<keyword evidence="9" id="KW-0862">Zinc</keyword>
<evidence type="ECO:0000256" key="13">
    <source>
        <dbReference type="ARBA" id="ARBA00023010"/>
    </source>
</evidence>
<accession>A0ABS3RJD7</accession>
<evidence type="ECO:0000259" key="19">
    <source>
        <dbReference type="PROSITE" id="PS51194"/>
    </source>
</evidence>
<dbReference type="Gene3D" id="3.10.450.50">
    <property type="match status" value="1"/>
</dbReference>
<keyword evidence="13 15" id="KW-0811">Translocation</keyword>
<keyword evidence="14 15" id="KW-0472">Membrane</keyword>
<dbReference type="NCBIfam" id="NF009538">
    <property type="entry name" value="PRK12904.1"/>
    <property type="match status" value="1"/>
</dbReference>
<comment type="function">
    <text evidence="15">Part of the Sec protein translocase complex. Interacts with the SecYEG preprotein conducting channel. Has a central role in coupling the hydrolysis of ATP to the transfer of proteins into and across the cell membrane, serving as an ATP-driven molecular motor driving the stepwise translocation of polypeptide chains across the membrane.</text>
</comment>
<dbReference type="PROSITE" id="PS51196">
    <property type="entry name" value="SECA_MOTOR_DEAD"/>
    <property type="match status" value="1"/>
</dbReference>
<dbReference type="Pfam" id="PF07516">
    <property type="entry name" value="SecA_SW"/>
    <property type="match status" value="1"/>
</dbReference>
<dbReference type="InterPro" id="IPR014018">
    <property type="entry name" value="SecA_motor_DEAD"/>
</dbReference>
<keyword evidence="4 15" id="KW-0813">Transport</keyword>
<dbReference type="InterPro" id="IPR011116">
    <property type="entry name" value="SecA_Wing/Scaffold"/>
</dbReference>
<evidence type="ECO:0000259" key="18">
    <source>
        <dbReference type="PROSITE" id="PS51192"/>
    </source>
</evidence>
<dbReference type="Pfam" id="PF01043">
    <property type="entry name" value="SecA_PP_bind"/>
    <property type="match status" value="1"/>
</dbReference>
<dbReference type="NCBIfam" id="TIGR00963">
    <property type="entry name" value="secA"/>
    <property type="match status" value="1"/>
</dbReference>
<feature type="domain" description="Helicase ATP-binding" evidence="18">
    <location>
        <begin position="88"/>
        <end position="246"/>
    </location>
</feature>
<evidence type="ECO:0000256" key="5">
    <source>
        <dbReference type="ARBA" id="ARBA00022475"/>
    </source>
</evidence>
<dbReference type="PANTHER" id="PTHR30612:SF0">
    <property type="entry name" value="CHLOROPLAST PROTEIN-TRANSPORTING ATPASE"/>
    <property type="match status" value="1"/>
</dbReference>
<dbReference type="Gene3D" id="1.10.3060.10">
    <property type="entry name" value="Helical scaffold and wing domains of SecA"/>
    <property type="match status" value="1"/>
</dbReference>
<comment type="caution">
    <text evidence="21">The sequence shown here is derived from an EMBL/GenBank/DDBJ whole genome shotgun (WGS) entry which is preliminary data.</text>
</comment>
<dbReference type="InterPro" id="IPR036670">
    <property type="entry name" value="SecA_X-link_sf"/>
</dbReference>
<dbReference type="EMBL" id="JAGEPF010000002">
    <property type="protein sequence ID" value="MBO2456767.1"/>
    <property type="molecule type" value="Genomic_DNA"/>
</dbReference>
<comment type="subcellular location">
    <subcellularLocation>
        <location evidence="15">Cell membrane</location>
        <topology evidence="15">Peripheral membrane protein</topology>
        <orientation evidence="15">Cytoplasmic side</orientation>
    </subcellularLocation>
    <subcellularLocation>
        <location evidence="15">Cytoplasm</location>
    </subcellularLocation>
    <subcellularLocation>
        <location evidence="2">Membrane</location>
        <topology evidence="2">Peripheral membrane protein</topology>
    </subcellularLocation>
    <text evidence="15">Distribution is 50-50.</text>
</comment>
<comment type="similarity">
    <text evidence="3 15 16">Belongs to the SecA family.</text>
</comment>
<dbReference type="InterPro" id="IPR000185">
    <property type="entry name" value="SecA"/>
</dbReference>
<proteinExistence type="inferred from homology"/>
<keyword evidence="6 15" id="KW-0963">Cytoplasm</keyword>
<dbReference type="PRINTS" id="PR00906">
    <property type="entry name" value="SECA"/>
</dbReference>
<dbReference type="SMART" id="SM00958">
    <property type="entry name" value="SecA_PP_bind"/>
    <property type="match status" value="1"/>
</dbReference>
<evidence type="ECO:0000256" key="14">
    <source>
        <dbReference type="ARBA" id="ARBA00023136"/>
    </source>
</evidence>
<evidence type="ECO:0000256" key="4">
    <source>
        <dbReference type="ARBA" id="ARBA00022448"/>
    </source>
</evidence>
<dbReference type="InterPro" id="IPR011130">
    <property type="entry name" value="SecA_preprotein_X-link_dom"/>
</dbReference>
<name>A0ABS3RJD7_9ACTN</name>
<evidence type="ECO:0000256" key="2">
    <source>
        <dbReference type="ARBA" id="ARBA00004170"/>
    </source>
</evidence>
<evidence type="ECO:0000256" key="12">
    <source>
        <dbReference type="ARBA" id="ARBA00022967"/>
    </source>
</evidence>
<feature type="domain" description="Helicase C-terminal" evidence="19">
    <location>
        <begin position="429"/>
        <end position="634"/>
    </location>
</feature>
<feature type="region of interest" description="Disordered" evidence="17">
    <location>
        <begin position="851"/>
        <end position="953"/>
    </location>
</feature>
<evidence type="ECO:0000256" key="8">
    <source>
        <dbReference type="ARBA" id="ARBA00022741"/>
    </source>
</evidence>
<comment type="catalytic activity">
    <reaction evidence="15">
        <text>ATP + H2O + cellular proteinSide 1 = ADP + phosphate + cellular proteinSide 2.</text>
        <dbReference type="EC" id="7.4.2.8"/>
    </reaction>
</comment>
<comment type="cofactor">
    <cofactor evidence="1">
        <name>Zn(2+)</name>
        <dbReference type="ChEBI" id="CHEBI:29105"/>
    </cofactor>
</comment>
<sequence>MPPVIDKILRAGEGKILRKLKKLADQVNSIEEDFVDMTDAELRELTDKYRERIAEGESLDELLPEAFATAREAAKRVLGQRHYDVQIMGGAALHLGNIAEMKTGEGKTLTCVLPAYLNALSGDGVHVVTVNDYLAKRDAEWMGRVHQFLGLEVGVILPQMTPDERRVAYAADITYGTNNEFGFDYLRDNMAWSLEECVQRGHNFAIVDEVDSILIDEARTPLIISGPAEQNSKWYSEFAKIVPRLKRAELVSTAGQVDEYGPGDYEVNEKKRTVGITESGVEKVEDYLGIDNLYDSVNTPLVSFLNNALKAKELYKRDKDYVVMNGEVLIVDEFTGRILHGRRYNEGMHQAIEAKEGVAIKDENQTLATITLQNYFRLYGKLSGMTGTAETEAAEFNKTYKIGVVPIPTNKPMIRQDVADVVYKTEQAKFEAVVDDIAERHEKGQPVLVGTTSVEKSERLSKMLKRRGITHQVLNAKNHEQESAIVAEAGRKGGVTVATNMAGRGTDIMLGGNPDFRADLELHQRGLSPLETPEEYEAAWPEALDKAKEAVKGEHEEVVEIGGLYVLATERHESRRIDNQLRGRSGRQGDPGESRFYLSLEDDLMRLFNSARVEAIMTRLNIPDDVPIESKIVSNAIRSAQSQVEQQNFEMRKNVLKYDEVLNRQRKVIYAERRKVLEGADLHDQVRRMIDEVVAGYVAGATGEGFAEDWDLEKLWKAFKQLYPIGLTVDQLVEDEAGGDISGLDAETLAEKIRDDAQEAYEKREEELGSEVMRELERRVVLSVLDRKWREHLYEMDYLQEGIGLRAMAQRDPLVEYQREGYDMFNAMLDGIKEESVGYLFNLEVEVEEQPEAPQVGAKPVSVAKSAPAAGEAADEEPAEADAEEPVIHAKGLDEPKRPKKLDYSAPTVDGEGGVEHHTEDAEDEYAGVSRNDPCPCGSGKKFKRCHGDPRNK</sequence>
<dbReference type="PROSITE" id="PS01312">
    <property type="entry name" value="SECA"/>
    <property type="match status" value="1"/>
</dbReference>
<organism evidence="21 22">
    <name type="scientific">Actinomadura violacea</name>
    <dbReference type="NCBI Taxonomy" id="2819934"/>
    <lineage>
        <taxon>Bacteria</taxon>
        <taxon>Bacillati</taxon>
        <taxon>Actinomycetota</taxon>
        <taxon>Actinomycetes</taxon>
        <taxon>Streptosporangiales</taxon>
        <taxon>Thermomonosporaceae</taxon>
        <taxon>Actinomadura</taxon>
    </lineage>
</organism>
<evidence type="ECO:0000256" key="9">
    <source>
        <dbReference type="ARBA" id="ARBA00022833"/>
    </source>
</evidence>
<dbReference type="InterPro" id="IPR027417">
    <property type="entry name" value="P-loop_NTPase"/>
</dbReference>
<comment type="subunit">
    <text evidence="15">Monomer and homodimer. Part of the essential Sec protein translocation apparatus which comprises SecA, SecYEG and auxiliary proteins SecDF. Other proteins may also be involved.</text>
</comment>
<dbReference type="InterPro" id="IPR036266">
    <property type="entry name" value="SecA_Wing/Scaffold_sf"/>
</dbReference>
<keyword evidence="22" id="KW-1185">Reference proteome</keyword>
<dbReference type="SUPFAM" id="SSF81767">
    <property type="entry name" value="Pre-protein crosslinking domain of SecA"/>
    <property type="match status" value="1"/>
</dbReference>
<evidence type="ECO:0000256" key="6">
    <source>
        <dbReference type="ARBA" id="ARBA00022490"/>
    </source>
</evidence>
<feature type="binding site" evidence="15">
    <location>
        <position position="507"/>
    </location>
    <ligand>
        <name>ATP</name>
        <dbReference type="ChEBI" id="CHEBI:30616"/>
    </ligand>
</feature>
<dbReference type="PROSITE" id="PS51194">
    <property type="entry name" value="HELICASE_CTER"/>
    <property type="match status" value="1"/>
</dbReference>
<feature type="compositionally biased region" description="Acidic residues" evidence="17">
    <location>
        <begin position="873"/>
        <end position="885"/>
    </location>
</feature>
<keyword evidence="8 15" id="KW-0547">Nucleotide-binding</keyword>
<dbReference type="CDD" id="cd18803">
    <property type="entry name" value="SF2_C_secA"/>
    <property type="match status" value="1"/>
</dbReference>
<dbReference type="EC" id="7.4.2.8" evidence="15"/>
<keyword evidence="7" id="KW-0479">Metal-binding</keyword>
<dbReference type="Pfam" id="PF02810">
    <property type="entry name" value="SEC-C"/>
    <property type="match status" value="1"/>
</dbReference>
<evidence type="ECO:0000256" key="7">
    <source>
        <dbReference type="ARBA" id="ARBA00022723"/>
    </source>
</evidence>
<evidence type="ECO:0000256" key="11">
    <source>
        <dbReference type="ARBA" id="ARBA00022927"/>
    </source>
</evidence>
<evidence type="ECO:0000256" key="1">
    <source>
        <dbReference type="ARBA" id="ARBA00001947"/>
    </source>
</evidence>
<evidence type="ECO:0000313" key="21">
    <source>
        <dbReference type="EMBL" id="MBO2456767.1"/>
    </source>
</evidence>
<dbReference type="PROSITE" id="PS51192">
    <property type="entry name" value="HELICASE_ATP_BIND_1"/>
    <property type="match status" value="1"/>
</dbReference>
<dbReference type="Proteomes" id="UP000680206">
    <property type="component" value="Unassembled WGS sequence"/>
</dbReference>
<dbReference type="InterPro" id="IPR001650">
    <property type="entry name" value="Helicase_C-like"/>
</dbReference>
<evidence type="ECO:0000256" key="17">
    <source>
        <dbReference type="SAM" id="MobiDB-lite"/>
    </source>
</evidence>
<dbReference type="Gene3D" id="3.40.50.300">
    <property type="entry name" value="P-loop containing nucleotide triphosphate hydrolases"/>
    <property type="match status" value="2"/>
</dbReference>
<dbReference type="SUPFAM" id="SSF81886">
    <property type="entry name" value="Helical scaffold and wing domains of SecA"/>
    <property type="match status" value="1"/>
</dbReference>
<dbReference type="HAMAP" id="MF_01382">
    <property type="entry name" value="SecA"/>
    <property type="match status" value="1"/>
</dbReference>
<gene>
    <name evidence="15 21" type="primary">secA</name>
    <name evidence="21" type="ORF">J4709_04065</name>
</gene>
<dbReference type="Pfam" id="PF07517">
    <property type="entry name" value="SecA_DEAD"/>
    <property type="match status" value="1"/>
</dbReference>
<evidence type="ECO:0000259" key="20">
    <source>
        <dbReference type="PROSITE" id="PS51196"/>
    </source>
</evidence>
<dbReference type="Pfam" id="PF21090">
    <property type="entry name" value="P-loop_SecA"/>
    <property type="match status" value="1"/>
</dbReference>
<dbReference type="InterPro" id="IPR004027">
    <property type="entry name" value="SEC_C_motif"/>
</dbReference>
<protein>
    <recommendedName>
        <fullName evidence="15 16">Protein translocase subunit SecA</fullName>
        <ecNumber evidence="15">7.4.2.8</ecNumber>
    </recommendedName>
</protein>
<keyword evidence="10 15" id="KW-0067">ATP-binding</keyword>
<evidence type="ECO:0000256" key="3">
    <source>
        <dbReference type="ARBA" id="ARBA00007650"/>
    </source>
</evidence>
<keyword evidence="11 15" id="KW-0653">Protein transport</keyword>
<feature type="binding site" evidence="15">
    <location>
        <begin position="104"/>
        <end position="108"/>
    </location>
    <ligand>
        <name>ATP</name>
        <dbReference type="ChEBI" id="CHEBI:30616"/>
    </ligand>
</feature>
<dbReference type="InterPro" id="IPR014001">
    <property type="entry name" value="Helicase_ATP-bd"/>
</dbReference>
<dbReference type="SMART" id="SM00957">
    <property type="entry name" value="SecA_DEAD"/>
    <property type="match status" value="1"/>
</dbReference>
<dbReference type="SUPFAM" id="SSF52540">
    <property type="entry name" value="P-loop containing nucleoside triphosphate hydrolases"/>
    <property type="match status" value="2"/>
</dbReference>
<dbReference type="CDD" id="cd17928">
    <property type="entry name" value="DEXDc_SecA"/>
    <property type="match status" value="1"/>
</dbReference>
<evidence type="ECO:0000256" key="16">
    <source>
        <dbReference type="RuleBase" id="RU003874"/>
    </source>
</evidence>
<keyword evidence="12 15" id="KW-1278">Translocase</keyword>
<dbReference type="PANTHER" id="PTHR30612">
    <property type="entry name" value="SECA INNER MEMBRANE COMPONENT OF SEC PROTEIN SECRETION SYSTEM"/>
    <property type="match status" value="1"/>
</dbReference>